<comment type="caution">
    <text evidence="1">The sequence shown here is derived from an EMBL/GenBank/DDBJ whole genome shotgun (WGS) entry which is preliminary data.</text>
</comment>
<dbReference type="Proteomes" id="UP001501470">
    <property type="component" value="Unassembled WGS sequence"/>
</dbReference>
<dbReference type="EMBL" id="BAAAQD010000016">
    <property type="protein sequence ID" value="GAA1541861.1"/>
    <property type="molecule type" value="Genomic_DNA"/>
</dbReference>
<evidence type="ECO:0000313" key="2">
    <source>
        <dbReference type="Proteomes" id="UP001501470"/>
    </source>
</evidence>
<organism evidence="1 2">
    <name type="scientific">Dactylosporangium maewongense</name>
    <dbReference type="NCBI Taxonomy" id="634393"/>
    <lineage>
        <taxon>Bacteria</taxon>
        <taxon>Bacillati</taxon>
        <taxon>Actinomycetota</taxon>
        <taxon>Actinomycetes</taxon>
        <taxon>Micromonosporales</taxon>
        <taxon>Micromonosporaceae</taxon>
        <taxon>Dactylosporangium</taxon>
    </lineage>
</organism>
<keyword evidence="2" id="KW-1185">Reference proteome</keyword>
<evidence type="ECO:0008006" key="3">
    <source>
        <dbReference type="Google" id="ProtNLM"/>
    </source>
</evidence>
<reference evidence="1 2" key="1">
    <citation type="journal article" date="2019" name="Int. J. Syst. Evol. Microbiol.">
        <title>The Global Catalogue of Microorganisms (GCM) 10K type strain sequencing project: providing services to taxonomists for standard genome sequencing and annotation.</title>
        <authorList>
            <consortium name="The Broad Institute Genomics Platform"/>
            <consortium name="The Broad Institute Genome Sequencing Center for Infectious Disease"/>
            <person name="Wu L."/>
            <person name="Ma J."/>
        </authorList>
    </citation>
    <scope>NUCLEOTIDE SEQUENCE [LARGE SCALE GENOMIC DNA]</scope>
    <source>
        <strain evidence="1 2">JCM 15933</strain>
    </source>
</reference>
<evidence type="ECO:0000313" key="1">
    <source>
        <dbReference type="EMBL" id="GAA1541861.1"/>
    </source>
</evidence>
<accession>A0ABN2BIQ9</accession>
<name>A0ABN2BIQ9_9ACTN</name>
<sequence>MLVLYNPKGQWRYTVYNDKGVLDGVLDASAEAAPEEAQAQLLAVVEEITEQRYVARWEQNRPHWWSADLIVTL</sequence>
<gene>
    <name evidence="1" type="ORF">GCM10009827_071690</name>
</gene>
<proteinExistence type="predicted"/>
<protein>
    <recommendedName>
        <fullName evidence="3">DUF1508 domain-containing protein</fullName>
    </recommendedName>
</protein>